<dbReference type="RefSeq" id="WP_014442194.1">
    <property type="nucleotide sequence ID" value="NC_017093.1"/>
</dbReference>
<dbReference type="AlphaFoldDB" id="I0H2R2"/>
<dbReference type="HOGENOM" id="CLU_1792344_0_0_11"/>
<proteinExistence type="predicted"/>
<dbReference type="KEGG" id="ams:AMIS_20790"/>
<reference evidence="1 2" key="1">
    <citation type="submission" date="2012-02" db="EMBL/GenBank/DDBJ databases">
        <title>Complete genome sequence of Actinoplanes missouriensis 431 (= NBRC 102363).</title>
        <authorList>
            <person name="Ohnishi Y."/>
            <person name="Ishikawa J."/>
            <person name="Sekine M."/>
            <person name="Hosoyama A."/>
            <person name="Harada T."/>
            <person name="Narita H."/>
            <person name="Hata T."/>
            <person name="Konno Y."/>
            <person name="Tutikane K."/>
            <person name="Fujita N."/>
            <person name="Horinouchi S."/>
            <person name="Hayakawa M."/>
        </authorList>
    </citation>
    <scope>NUCLEOTIDE SEQUENCE [LARGE SCALE GENOMIC DNA]</scope>
    <source>
        <strain evidence="2">ATCC 14538 / DSM 43046 / CBS 188.64 / JCM 3121 / NBRC 102363 / NCIMB 12654 / NRRL B-3342 / UNCC 431</strain>
    </source>
</reference>
<dbReference type="Proteomes" id="UP000007882">
    <property type="component" value="Chromosome"/>
</dbReference>
<sequence>MPDYADAEILIGHWLQDQIGSTNKVWMDPTLPRNWQFEAPLIHVQRAADEGDTQLTLDTALLDIDIYGAVADNCRALGEQIRTLMRFHLPHHTFTNGIFVTGVETVAAPCWLPFRDSGGSNRSAISATVARRGAAYRVILHGVI</sequence>
<dbReference type="STRING" id="512565.AMIS_20790"/>
<keyword evidence="2" id="KW-1185">Reference proteome</keyword>
<dbReference type="PATRIC" id="fig|512565.3.peg.2080"/>
<organism evidence="1 2">
    <name type="scientific">Actinoplanes missouriensis (strain ATCC 14538 / DSM 43046 / CBS 188.64 / JCM 3121 / NBRC 102363 / NCIMB 12654 / NRRL B-3342 / UNCC 431)</name>
    <dbReference type="NCBI Taxonomy" id="512565"/>
    <lineage>
        <taxon>Bacteria</taxon>
        <taxon>Bacillati</taxon>
        <taxon>Actinomycetota</taxon>
        <taxon>Actinomycetes</taxon>
        <taxon>Micromonosporales</taxon>
        <taxon>Micromonosporaceae</taxon>
        <taxon>Actinoplanes</taxon>
    </lineage>
</organism>
<evidence type="ECO:0000313" key="1">
    <source>
        <dbReference type="EMBL" id="BAL87299.1"/>
    </source>
</evidence>
<protein>
    <submittedName>
        <fullName evidence="1">Uncharacterized protein</fullName>
    </submittedName>
</protein>
<evidence type="ECO:0000313" key="2">
    <source>
        <dbReference type="Proteomes" id="UP000007882"/>
    </source>
</evidence>
<gene>
    <name evidence="1" type="ordered locus">AMIS_20790</name>
</gene>
<name>I0H2R2_ACTM4</name>
<accession>I0H2R2</accession>
<dbReference type="EMBL" id="AP012319">
    <property type="protein sequence ID" value="BAL87299.1"/>
    <property type="molecule type" value="Genomic_DNA"/>
</dbReference>